<name>A0ABP6BF07_9ACTN</name>
<evidence type="ECO:0000313" key="1">
    <source>
        <dbReference type="EMBL" id="GAA2562429.1"/>
    </source>
</evidence>
<comment type="caution">
    <text evidence="1">The sequence shown here is derived from an EMBL/GenBank/DDBJ whole genome shotgun (WGS) entry which is preliminary data.</text>
</comment>
<dbReference type="Proteomes" id="UP001501095">
    <property type="component" value="Unassembled WGS sequence"/>
</dbReference>
<gene>
    <name evidence="1" type="ORF">GCM10010423_76560</name>
</gene>
<dbReference type="EMBL" id="BAAATM010000032">
    <property type="protein sequence ID" value="GAA2562429.1"/>
    <property type="molecule type" value="Genomic_DNA"/>
</dbReference>
<reference evidence="2" key="1">
    <citation type="journal article" date="2019" name="Int. J. Syst. Evol. Microbiol.">
        <title>The Global Catalogue of Microorganisms (GCM) 10K type strain sequencing project: providing services to taxonomists for standard genome sequencing and annotation.</title>
        <authorList>
            <consortium name="The Broad Institute Genomics Platform"/>
            <consortium name="The Broad Institute Genome Sequencing Center for Infectious Disease"/>
            <person name="Wu L."/>
            <person name="Ma J."/>
        </authorList>
    </citation>
    <scope>NUCLEOTIDE SEQUENCE [LARGE SCALE GENOMIC DNA]</scope>
    <source>
        <strain evidence="2">JCM 6924</strain>
    </source>
</reference>
<evidence type="ECO:0000313" key="2">
    <source>
        <dbReference type="Proteomes" id="UP001501095"/>
    </source>
</evidence>
<sequence>MAYDLPIMPDHTHGTGAHAPGALASLVGARLGLVFTARDSDFLGAYYLAAFPGGQIRIQPNTIPGDDGEDELYAEDLPADWVLILTTTTADGDAEVPARLDALEGLVRIDGPA</sequence>
<proteinExistence type="predicted"/>
<keyword evidence="2" id="KW-1185">Reference proteome</keyword>
<protein>
    <submittedName>
        <fullName evidence="1">Uncharacterized protein</fullName>
    </submittedName>
</protein>
<organism evidence="1 2">
    <name type="scientific">Streptomyces levis</name>
    <dbReference type="NCBI Taxonomy" id="285566"/>
    <lineage>
        <taxon>Bacteria</taxon>
        <taxon>Bacillati</taxon>
        <taxon>Actinomycetota</taxon>
        <taxon>Actinomycetes</taxon>
        <taxon>Kitasatosporales</taxon>
        <taxon>Streptomycetaceae</taxon>
        <taxon>Streptomyces</taxon>
    </lineage>
</organism>
<accession>A0ABP6BF07</accession>